<protein>
    <submittedName>
        <fullName evidence="3">Uncharacterized protein</fullName>
    </submittedName>
</protein>
<keyword evidence="2" id="KW-1133">Transmembrane helix</keyword>
<feature type="transmembrane region" description="Helical" evidence="2">
    <location>
        <begin position="7"/>
        <end position="29"/>
    </location>
</feature>
<feature type="region of interest" description="Disordered" evidence="1">
    <location>
        <begin position="135"/>
        <end position="159"/>
    </location>
</feature>
<name>A0A7T9DIU5_9ARCH</name>
<keyword evidence="2" id="KW-0472">Membrane</keyword>
<gene>
    <name evidence="3" type="ORF">IPJ89_03170</name>
</gene>
<accession>A0A7T9DIU5</accession>
<organism evidence="3">
    <name type="scientific">Candidatus Iainarchaeum sp</name>
    <dbReference type="NCBI Taxonomy" id="3101447"/>
    <lineage>
        <taxon>Archaea</taxon>
        <taxon>Candidatus Iainarchaeota</taxon>
        <taxon>Candidatus Iainarchaeia</taxon>
        <taxon>Candidatus Iainarchaeales</taxon>
        <taxon>Candidatus Iainarchaeaceae</taxon>
        <taxon>Candidatus Iainarchaeum</taxon>
    </lineage>
</organism>
<dbReference type="Proteomes" id="UP000596004">
    <property type="component" value="Chromosome"/>
</dbReference>
<evidence type="ECO:0000256" key="2">
    <source>
        <dbReference type="SAM" id="Phobius"/>
    </source>
</evidence>
<keyword evidence="2" id="KW-0812">Transmembrane</keyword>
<sequence length="159" mass="16996">MRAHGQVTVELLLIISVLLVILLVSINIFSTQAGVANSRQNLFELRQNQEKILELIYQAAHSPSGTHIVSFIPRAQVDENFFVQGKNLYGSAGEYDLISPIPSIMVDSNSFTDGMLIRVTHRTDGLTIGPAEITQASIDEGGGKDGGGGGGDGDEDDGR</sequence>
<dbReference type="AlphaFoldDB" id="A0A7T9DIU5"/>
<reference evidence="3" key="1">
    <citation type="submission" date="2020-11" db="EMBL/GenBank/DDBJ databases">
        <title>Connecting structure to function with the recovery of over 1000 high-quality activated sludge metagenome-assembled genomes encoding full-length rRNA genes using long-read sequencing.</title>
        <authorList>
            <person name="Singleton C.M."/>
            <person name="Petriglieri F."/>
            <person name="Kristensen J.M."/>
            <person name="Kirkegaard R.H."/>
            <person name="Michaelsen T.Y."/>
            <person name="Andersen M.H."/>
            <person name="Karst S.M."/>
            <person name="Dueholm M.S."/>
            <person name="Nielsen P.H."/>
            <person name="Albertsen M."/>
        </authorList>
    </citation>
    <scope>NUCLEOTIDE SEQUENCE</scope>
    <source>
        <strain evidence="3">Fred_18-Q3-R57-64_BAT3C.431</strain>
    </source>
</reference>
<evidence type="ECO:0000313" key="3">
    <source>
        <dbReference type="EMBL" id="QQR92139.1"/>
    </source>
</evidence>
<dbReference type="EMBL" id="CP064981">
    <property type="protein sequence ID" value="QQR92139.1"/>
    <property type="molecule type" value="Genomic_DNA"/>
</dbReference>
<evidence type="ECO:0000256" key="1">
    <source>
        <dbReference type="SAM" id="MobiDB-lite"/>
    </source>
</evidence>
<proteinExistence type="predicted"/>